<feature type="transmembrane region" description="Helical" evidence="4">
    <location>
        <begin position="170"/>
        <end position="187"/>
    </location>
</feature>
<organism evidence="6 7">
    <name type="scientific">Acidovorax lacteus</name>
    <dbReference type="NCBI Taxonomy" id="1924988"/>
    <lineage>
        <taxon>Bacteria</taxon>
        <taxon>Pseudomonadati</taxon>
        <taxon>Pseudomonadota</taxon>
        <taxon>Betaproteobacteria</taxon>
        <taxon>Burkholderiales</taxon>
        <taxon>Comamonadaceae</taxon>
        <taxon>Acidovorax</taxon>
    </lineage>
</organism>
<dbReference type="SUPFAM" id="SSF55874">
    <property type="entry name" value="ATPase domain of HSP90 chaperone/DNA topoisomerase II/histidine kinase"/>
    <property type="match status" value="1"/>
</dbReference>
<dbReference type="InterPro" id="IPR011712">
    <property type="entry name" value="Sig_transdc_His_kin_sub3_dim/P"/>
</dbReference>
<dbReference type="InterPro" id="IPR007891">
    <property type="entry name" value="CHASE3"/>
</dbReference>
<protein>
    <recommendedName>
        <fullName evidence="5">Histidine kinase domain-containing protein</fullName>
    </recommendedName>
</protein>
<feature type="domain" description="Histidine kinase" evidence="5">
    <location>
        <begin position="239"/>
        <end position="432"/>
    </location>
</feature>
<reference evidence="7" key="1">
    <citation type="journal article" date="2019" name="Int. J. Syst. Evol. Microbiol.">
        <title>The Global Catalogue of Microorganisms (GCM) 10K type strain sequencing project: providing services to taxonomists for standard genome sequencing and annotation.</title>
        <authorList>
            <consortium name="The Broad Institute Genomics Platform"/>
            <consortium name="The Broad Institute Genome Sequencing Center for Infectious Disease"/>
            <person name="Wu L."/>
            <person name="Ma J."/>
        </authorList>
    </citation>
    <scope>NUCLEOTIDE SEQUENCE [LARGE SCALE GENOMIC DNA]</scope>
    <source>
        <strain evidence="7">JCM 31890</strain>
    </source>
</reference>
<dbReference type="InterPro" id="IPR036890">
    <property type="entry name" value="HATPase_C_sf"/>
</dbReference>
<dbReference type="CDD" id="cd19410">
    <property type="entry name" value="HK9-like_sensor"/>
    <property type="match status" value="1"/>
</dbReference>
<keyword evidence="3" id="KW-0902">Two-component regulatory system</keyword>
<dbReference type="Gene3D" id="1.20.5.1930">
    <property type="match status" value="1"/>
</dbReference>
<dbReference type="Proteomes" id="UP001501788">
    <property type="component" value="Unassembled WGS sequence"/>
</dbReference>
<evidence type="ECO:0000259" key="5">
    <source>
        <dbReference type="PROSITE" id="PS50109"/>
    </source>
</evidence>
<gene>
    <name evidence="6" type="ORF">GCM10023090_15250</name>
</gene>
<evidence type="ECO:0000256" key="2">
    <source>
        <dbReference type="ARBA" id="ARBA00022777"/>
    </source>
</evidence>
<name>A0ABP8L5K5_9BURK</name>
<keyword evidence="1" id="KW-0808">Transferase</keyword>
<dbReference type="SMART" id="SM00387">
    <property type="entry name" value="HATPase_c"/>
    <property type="match status" value="1"/>
</dbReference>
<sequence>MALLASLVLVGINEVGHMQSQQAVAEMGSALESRRAVNVLLQSMLDAETGQRGYLLTGSEAYLEPYDNAVSQVNLHLDTLRNHFLPYREDVPEMALLSRQVSRKLAEMDLSVRLRKQGNDDAWKFVLHTDVGREHMEAIRLHARELIQRSDVRLNRARDQVTQSLMQSRIGIAVVTAIGLLAFYLYLRQARALQGLSQRQQEILERERDRLEVLVRERTATLSELANHLQQVREEERGHLARELHDELGALLTAAKLDVARLKSKIDAQPPEVAERLRHLTETLNSGIALKRRIIEDLRPSSLSNLGLTAALEILTREYAERAGLDVETNLENVPLPEASQLTVYRLVQEALTNIGKYARARKVLVTVHGHPTHVDVQVRDDGEGFDPGSIRPNSHGLAGMRHRVEAAGGKLSIASAPGNGTLVSAVLPILRRSDHA</sequence>
<dbReference type="PROSITE" id="PS50109">
    <property type="entry name" value="HIS_KIN"/>
    <property type="match status" value="1"/>
</dbReference>
<proteinExistence type="predicted"/>
<keyword evidence="4" id="KW-1133">Transmembrane helix</keyword>
<dbReference type="InterPro" id="IPR003594">
    <property type="entry name" value="HATPase_dom"/>
</dbReference>
<keyword evidence="7" id="KW-1185">Reference proteome</keyword>
<dbReference type="PANTHER" id="PTHR24421">
    <property type="entry name" value="NITRATE/NITRITE SENSOR PROTEIN NARX-RELATED"/>
    <property type="match status" value="1"/>
</dbReference>
<keyword evidence="4" id="KW-0472">Membrane</keyword>
<evidence type="ECO:0000313" key="7">
    <source>
        <dbReference type="Proteomes" id="UP001501788"/>
    </source>
</evidence>
<dbReference type="EMBL" id="BAABEX010000009">
    <property type="protein sequence ID" value="GAA4423251.1"/>
    <property type="molecule type" value="Genomic_DNA"/>
</dbReference>
<dbReference type="InterPro" id="IPR050482">
    <property type="entry name" value="Sensor_HK_TwoCompSys"/>
</dbReference>
<dbReference type="Pfam" id="PF05227">
    <property type="entry name" value="CHASE3"/>
    <property type="match status" value="1"/>
</dbReference>
<evidence type="ECO:0000256" key="1">
    <source>
        <dbReference type="ARBA" id="ARBA00022679"/>
    </source>
</evidence>
<dbReference type="Pfam" id="PF02518">
    <property type="entry name" value="HATPase_c"/>
    <property type="match status" value="1"/>
</dbReference>
<evidence type="ECO:0000256" key="3">
    <source>
        <dbReference type="ARBA" id="ARBA00023012"/>
    </source>
</evidence>
<evidence type="ECO:0000256" key="4">
    <source>
        <dbReference type="SAM" id="Phobius"/>
    </source>
</evidence>
<comment type="caution">
    <text evidence="6">The sequence shown here is derived from an EMBL/GenBank/DDBJ whole genome shotgun (WGS) entry which is preliminary data.</text>
</comment>
<dbReference type="InterPro" id="IPR005467">
    <property type="entry name" value="His_kinase_dom"/>
</dbReference>
<dbReference type="CDD" id="cd16917">
    <property type="entry name" value="HATPase_UhpB-NarQ-NarX-like"/>
    <property type="match status" value="1"/>
</dbReference>
<evidence type="ECO:0000313" key="6">
    <source>
        <dbReference type="EMBL" id="GAA4423251.1"/>
    </source>
</evidence>
<accession>A0ABP8L5K5</accession>
<keyword evidence="2" id="KW-0418">Kinase</keyword>
<dbReference type="Gene3D" id="3.30.565.10">
    <property type="entry name" value="Histidine kinase-like ATPase, C-terminal domain"/>
    <property type="match status" value="1"/>
</dbReference>
<keyword evidence="4" id="KW-0812">Transmembrane</keyword>
<dbReference type="Pfam" id="PF07730">
    <property type="entry name" value="HisKA_3"/>
    <property type="match status" value="1"/>
</dbReference>